<dbReference type="Gene3D" id="3.40.50.300">
    <property type="entry name" value="P-loop containing nucleotide triphosphate hydrolases"/>
    <property type="match status" value="1"/>
</dbReference>
<dbReference type="PROSITE" id="PS00688">
    <property type="entry name" value="SIGMA54_INTERACT_3"/>
    <property type="match status" value="1"/>
</dbReference>
<dbReference type="InterPro" id="IPR003593">
    <property type="entry name" value="AAA+_ATPase"/>
</dbReference>
<dbReference type="InterPro" id="IPR002078">
    <property type="entry name" value="Sigma_54_int"/>
</dbReference>
<dbReference type="SUPFAM" id="SSF55785">
    <property type="entry name" value="PYP-like sensor domain (PAS domain)"/>
    <property type="match status" value="1"/>
</dbReference>
<dbReference type="Proteomes" id="UP000019113">
    <property type="component" value="Unassembled WGS sequence"/>
</dbReference>
<dbReference type="PANTHER" id="PTHR32071:SF57">
    <property type="entry name" value="C4-DICARBOXYLATE TRANSPORT TRANSCRIPTIONAL REGULATORY PROTEIN DCTD"/>
    <property type="match status" value="1"/>
</dbReference>
<evidence type="ECO:0000256" key="8">
    <source>
        <dbReference type="SAM" id="Coils"/>
    </source>
</evidence>
<dbReference type="EMBL" id="AVBC01000039">
    <property type="protein sequence ID" value="ERL49648.1"/>
    <property type="molecule type" value="Genomic_DNA"/>
</dbReference>
<gene>
    <name evidence="11" type="ORF">BJB45_00590</name>
</gene>
<dbReference type="InterPro" id="IPR058031">
    <property type="entry name" value="AAA_lid_NorR"/>
</dbReference>
<dbReference type="PATRIC" id="fig|1178482.3.peg.2743"/>
<dbReference type="eggNOG" id="COG3829">
    <property type="taxonomic scope" value="Bacteria"/>
</dbReference>
<evidence type="ECO:0000259" key="9">
    <source>
        <dbReference type="PROSITE" id="PS50045"/>
    </source>
</evidence>
<feature type="domain" description="PAS" evidence="10">
    <location>
        <begin position="5"/>
        <end position="47"/>
    </location>
</feature>
<comment type="caution">
    <text evidence="11">The sequence shown here is derived from an EMBL/GenBank/DDBJ whole genome shotgun (WGS) entry which is preliminary data.</text>
</comment>
<keyword evidence="2" id="KW-0058">Aromatic hydrocarbons catabolism</keyword>
<evidence type="ECO:0000256" key="5">
    <source>
        <dbReference type="ARBA" id="ARBA00023125"/>
    </source>
</evidence>
<organism evidence="11 12">
    <name type="scientific">Halomonas huangheensis</name>
    <dbReference type="NCBI Taxonomy" id="1178482"/>
    <lineage>
        <taxon>Bacteria</taxon>
        <taxon>Pseudomonadati</taxon>
        <taxon>Pseudomonadota</taxon>
        <taxon>Gammaproteobacteria</taxon>
        <taxon>Oceanospirillales</taxon>
        <taxon>Halomonadaceae</taxon>
        <taxon>Halomonas</taxon>
    </lineage>
</organism>
<reference evidence="11 12" key="1">
    <citation type="submission" date="2013-08" db="EMBL/GenBank/DDBJ databases">
        <title>draft genome of Halomonas huanghegensis, strain BJGMM-B45T.</title>
        <authorList>
            <person name="Miao C."/>
            <person name="Wan Y."/>
            <person name="Jin W."/>
        </authorList>
    </citation>
    <scope>NUCLEOTIDE SEQUENCE [LARGE SCALE GENOMIC DNA]</scope>
    <source>
        <strain evidence="11 12">BJGMM-B45</strain>
    </source>
</reference>
<dbReference type="InterPro" id="IPR027417">
    <property type="entry name" value="P-loop_NTPase"/>
</dbReference>
<dbReference type="Gene3D" id="1.10.8.60">
    <property type="match status" value="1"/>
</dbReference>
<dbReference type="STRING" id="1178482.AR456_02150"/>
<dbReference type="SUPFAM" id="SSF46689">
    <property type="entry name" value="Homeodomain-like"/>
    <property type="match status" value="1"/>
</dbReference>
<dbReference type="GO" id="GO:0003677">
    <property type="term" value="F:DNA binding"/>
    <property type="evidence" value="ECO:0007669"/>
    <property type="project" value="UniProtKB-KW"/>
</dbReference>
<dbReference type="Pfam" id="PF00158">
    <property type="entry name" value="Sigma54_activat"/>
    <property type="match status" value="1"/>
</dbReference>
<keyword evidence="8" id="KW-0175">Coiled coil</keyword>
<dbReference type="PROSITE" id="PS00675">
    <property type="entry name" value="SIGMA54_INTERACT_1"/>
    <property type="match status" value="1"/>
</dbReference>
<dbReference type="Gene3D" id="1.10.10.60">
    <property type="entry name" value="Homeodomain-like"/>
    <property type="match status" value="1"/>
</dbReference>
<evidence type="ECO:0000256" key="2">
    <source>
        <dbReference type="ARBA" id="ARBA00022797"/>
    </source>
</evidence>
<dbReference type="InterPro" id="IPR025944">
    <property type="entry name" value="Sigma_54_int_dom_CS"/>
</dbReference>
<evidence type="ECO:0000256" key="1">
    <source>
        <dbReference type="ARBA" id="ARBA00022741"/>
    </source>
</evidence>
<evidence type="ECO:0000256" key="3">
    <source>
        <dbReference type="ARBA" id="ARBA00022840"/>
    </source>
</evidence>
<dbReference type="SMART" id="SM00382">
    <property type="entry name" value="AAA"/>
    <property type="match status" value="1"/>
</dbReference>
<keyword evidence="1" id="KW-0547">Nucleotide-binding</keyword>
<dbReference type="KEGG" id="hhu:AR456_02150"/>
<proteinExistence type="predicted"/>
<evidence type="ECO:0000259" key="10">
    <source>
        <dbReference type="PROSITE" id="PS50112"/>
    </source>
</evidence>
<evidence type="ECO:0000256" key="6">
    <source>
        <dbReference type="ARBA" id="ARBA00023163"/>
    </source>
</evidence>
<dbReference type="InterPro" id="IPR030828">
    <property type="entry name" value="HTH_TyrR"/>
</dbReference>
<keyword evidence="6" id="KW-0804">Transcription</keyword>
<dbReference type="PROSITE" id="PS00676">
    <property type="entry name" value="SIGMA54_INTERACT_2"/>
    <property type="match status" value="1"/>
</dbReference>
<feature type="coiled-coil region" evidence="8">
    <location>
        <begin position="114"/>
        <end position="155"/>
    </location>
</feature>
<dbReference type="CDD" id="cd00009">
    <property type="entry name" value="AAA"/>
    <property type="match status" value="1"/>
</dbReference>
<keyword evidence="4" id="KW-0805">Transcription regulation</keyword>
<protein>
    <recommendedName>
        <fullName evidence="7">HTH-type transcriptional regulatory protein TyrR</fullName>
    </recommendedName>
</protein>
<evidence type="ECO:0000256" key="4">
    <source>
        <dbReference type="ARBA" id="ARBA00023015"/>
    </source>
</evidence>
<dbReference type="AlphaFoldDB" id="W1N2C5"/>
<keyword evidence="5" id="KW-0238">DNA-binding</keyword>
<accession>W1N2C5</accession>
<dbReference type="PROSITE" id="PS50112">
    <property type="entry name" value="PAS"/>
    <property type="match status" value="1"/>
</dbReference>
<sequence length="475" mass="52565">MSDFDSQILRTIIDTARDHFFIVEANGRIHDVSPGSAAVYGVSCEELCSSTVQQLEASGVLQPSVSLEVIRTGQPAQVEQQTSTGRRVVAQAYPVFDNGKLLAVVSRSMDMTDLKMLQQEYALLQQRFSDHLKRSRDLDDEVAALESEIGNLQIKSRVMHEVALLLRRVAPTDATVLMLGESGVGKTAFARQLHRWSSRHSGPFIDVNCASIPESLFESEMFGYCQGAFSGAAPGGRIGLIEQAAGGTLFLDEIGELPLAVQTKLLKAIQDGSITRLGDSRSRRVDFRLVVATNLDLAERVEKGLFRLDLYYRLNVIPVTLPPLRERREDIPGFVEYQLTKLNERYGRDKILSRDVWQVLMGNDWPGNVRELENVLERGWLASNDVIHARALDPCGPEAPRRETAQDVTETATASSANLMEDEGLKAVLARVERDILAELCSTLPSTYAIAERLAISQPSVVRKLKQYGLRVGEG</sequence>
<dbReference type="InterPro" id="IPR000014">
    <property type="entry name" value="PAS"/>
</dbReference>
<dbReference type="InterPro" id="IPR025943">
    <property type="entry name" value="Sigma_54_int_dom_ATP-bd_2"/>
</dbReference>
<dbReference type="PROSITE" id="PS50045">
    <property type="entry name" value="SIGMA54_INTERACT_4"/>
    <property type="match status" value="1"/>
</dbReference>
<dbReference type="Pfam" id="PF25601">
    <property type="entry name" value="AAA_lid_14"/>
    <property type="match status" value="1"/>
</dbReference>
<dbReference type="PANTHER" id="PTHR32071">
    <property type="entry name" value="TRANSCRIPTIONAL REGULATORY PROTEIN"/>
    <property type="match status" value="1"/>
</dbReference>
<keyword evidence="12" id="KW-1185">Reference proteome</keyword>
<dbReference type="Gene3D" id="3.30.450.20">
    <property type="entry name" value="PAS domain"/>
    <property type="match status" value="1"/>
</dbReference>
<dbReference type="OrthoDB" id="9804019at2"/>
<dbReference type="InterPro" id="IPR009057">
    <property type="entry name" value="Homeodomain-like_sf"/>
</dbReference>
<evidence type="ECO:0000256" key="7">
    <source>
        <dbReference type="ARBA" id="ARBA00029500"/>
    </source>
</evidence>
<dbReference type="NCBIfam" id="TIGR00229">
    <property type="entry name" value="sensory_box"/>
    <property type="match status" value="1"/>
</dbReference>
<dbReference type="InterPro" id="IPR025662">
    <property type="entry name" value="Sigma_54_int_dom_ATP-bd_1"/>
</dbReference>
<dbReference type="InterPro" id="IPR035965">
    <property type="entry name" value="PAS-like_dom_sf"/>
</dbReference>
<dbReference type="GO" id="GO:0005524">
    <property type="term" value="F:ATP binding"/>
    <property type="evidence" value="ECO:0007669"/>
    <property type="project" value="UniProtKB-KW"/>
</dbReference>
<dbReference type="Pfam" id="PF18024">
    <property type="entry name" value="HTH_50"/>
    <property type="match status" value="1"/>
</dbReference>
<evidence type="ECO:0000313" key="11">
    <source>
        <dbReference type="EMBL" id="ERL49648.1"/>
    </source>
</evidence>
<dbReference type="RefSeq" id="WP_021819693.1">
    <property type="nucleotide sequence ID" value="NZ_AVBC01000039.1"/>
</dbReference>
<dbReference type="NCBIfam" id="TIGR04381">
    <property type="entry name" value="HTH_TypR"/>
    <property type="match status" value="1"/>
</dbReference>
<keyword evidence="3" id="KW-0067">ATP-binding</keyword>
<dbReference type="SUPFAM" id="SSF52540">
    <property type="entry name" value="P-loop containing nucleoside triphosphate hydrolases"/>
    <property type="match status" value="1"/>
</dbReference>
<name>W1N2C5_9GAMM</name>
<evidence type="ECO:0000313" key="12">
    <source>
        <dbReference type="Proteomes" id="UP000019113"/>
    </source>
</evidence>
<dbReference type="FunFam" id="3.40.50.300:FF:000006">
    <property type="entry name" value="DNA-binding transcriptional regulator NtrC"/>
    <property type="match status" value="1"/>
</dbReference>
<dbReference type="GO" id="GO:0006355">
    <property type="term" value="P:regulation of DNA-templated transcription"/>
    <property type="evidence" value="ECO:0007669"/>
    <property type="project" value="InterPro"/>
</dbReference>
<feature type="domain" description="Sigma-54 factor interaction" evidence="9">
    <location>
        <begin position="152"/>
        <end position="381"/>
    </location>
</feature>